<evidence type="ECO:0000313" key="1">
    <source>
        <dbReference type="EMBL" id="KAJ8419587.1"/>
    </source>
</evidence>
<organism evidence="1 2">
    <name type="scientific">Carnegiea gigantea</name>
    <dbReference type="NCBI Taxonomy" id="171969"/>
    <lineage>
        <taxon>Eukaryota</taxon>
        <taxon>Viridiplantae</taxon>
        <taxon>Streptophyta</taxon>
        <taxon>Embryophyta</taxon>
        <taxon>Tracheophyta</taxon>
        <taxon>Spermatophyta</taxon>
        <taxon>Magnoliopsida</taxon>
        <taxon>eudicotyledons</taxon>
        <taxon>Gunneridae</taxon>
        <taxon>Pentapetalae</taxon>
        <taxon>Caryophyllales</taxon>
        <taxon>Cactineae</taxon>
        <taxon>Cactaceae</taxon>
        <taxon>Cactoideae</taxon>
        <taxon>Echinocereeae</taxon>
        <taxon>Carnegiea</taxon>
    </lineage>
</organism>
<accession>A0A9Q1GFN8</accession>
<proteinExistence type="predicted"/>
<dbReference type="AlphaFoldDB" id="A0A9Q1GFN8"/>
<comment type="caution">
    <text evidence="1">The sequence shown here is derived from an EMBL/GenBank/DDBJ whole genome shotgun (WGS) entry which is preliminary data.</text>
</comment>
<gene>
    <name evidence="1" type="ORF">Cgig2_032816</name>
</gene>
<name>A0A9Q1GFN8_9CARY</name>
<dbReference type="Proteomes" id="UP001153076">
    <property type="component" value="Unassembled WGS sequence"/>
</dbReference>
<reference evidence="1" key="1">
    <citation type="submission" date="2022-04" db="EMBL/GenBank/DDBJ databases">
        <title>Carnegiea gigantea Genome sequencing and assembly v2.</title>
        <authorList>
            <person name="Copetti D."/>
            <person name="Sanderson M.J."/>
            <person name="Burquez A."/>
            <person name="Wojciechowski M.F."/>
        </authorList>
    </citation>
    <scope>NUCLEOTIDE SEQUENCE</scope>
    <source>
        <strain evidence="1">SGP5-SGP5p</strain>
        <tissue evidence="1">Aerial part</tissue>
    </source>
</reference>
<dbReference type="EMBL" id="JAKOGI010004798">
    <property type="protein sequence ID" value="KAJ8419587.1"/>
    <property type="molecule type" value="Genomic_DNA"/>
</dbReference>
<evidence type="ECO:0000313" key="2">
    <source>
        <dbReference type="Proteomes" id="UP001153076"/>
    </source>
</evidence>
<sequence>MLMFTNNNKFTKTNWSSFRELSMKNLVAWIYKNKRRNKALHTYFRVISCIDQATNIDELDCSRRSKHKILLCQNETKMNAPLIYSLYDARVRLEVTDQHVRDGILNIPNIKSLRLNRHTNGFFKTYRREVGPMVYDAVKEFFSVSRIPEVWNSTMLVVLHKASTPIQASGL</sequence>
<protein>
    <submittedName>
        <fullName evidence="1">Uncharacterized protein</fullName>
    </submittedName>
</protein>
<keyword evidence="2" id="KW-1185">Reference proteome</keyword>